<dbReference type="EMBL" id="WSTA01000166">
    <property type="protein sequence ID" value="MWC00445.1"/>
    <property type="molecule type" value="Genomic_DNA"/>
</dbReference>
<evidence type="ECO:0000313" key="2">
    <source>
        <dbReference type="EMBL" id="MWC00445.1"/>
    </source>
</evidence>
<comment type="caution">
    <text evidence="2">The sequence shown here is derived from an EMBL/GenBank/DDBJ whole genome shotgun (WGS) entry which is preliminary data.</text>
</comment>
<feature type="region of interest" description="Disordered" evidence="1">
    <location>
        <begin position="1"/>
        <end position="32"/>
    </location>
</feature>
<feature type="compositionally biased region" description="Basic and acidic residues" evidence="1">
    <location>
        <begin position="20"/>
        <end position="30"/>
    </location>
</feature>
<organism evidence="2 3">
    <name type="scientific">Agromyces seonyuensis</name>
    <dbReference type="NCBI Taxonomy" id="2662446"/>
    <lineage>
        <taxon>Bacteria</taxon>
        <taxon>Bacillati</taxon>
        <taxon>Actinomycetota</taxon>
        <taxon>Actinomycetes</taxon>
        <taxon>Micrococcales</taxon>
        <taxon>Microbacteriaceae</taxon>
        <taxon>Agromyces</taxon>
    </lineage>
</organism>
<reference evidence="2 3" key="1">
    <citation type="submission" date="2019-12" db="EMBL/GenBank/DDBJ databases">
        <authorList>
            <person name="Kim Y.S."/>
        </authorList>
    </citation>
    <scope>NUCLEOTIDE SEQUENCE [LARGE SCALE GENOMIC DNA]</scope>
    <source>
        <strain evidence="2 3">MMS17-SY077</strain>
    </source>
</reference>
<name>A0A6I4P8P7_9MICO</name>
<dbReference type="Proteomes" id="UP000438182">
    <property type="component" value="Unassembled WGS sequence"/>
</dbReference>
<proteinExistence type="predicted"/>
<feature type="non-terminal residue" evidence="2">
    <location>
        <position position="54"/>
    </location>
</feature>
<evidence type="ECO:0000256" key="1">
    <source>
        <dbReference type="SAM" id="MobiDB-lite"/>
    </source>
</evidence>
<protein>
    <submittedName>
        <fullName evidence="2">Uncharacterized protein</fullName>
    </submittedName>
</protein>
<gene>
    <name evidence="2" type="ORF">GB864_18065</name>
</gene>
<keyword evidence="3" id="KW-1185">Reference proteome</keyword>
<evidence type="ECO:0000313" key="3">
    <source>
        <dbReference type="Proteomes" id="UP000438182"/>
    </source>
</evidence>
<accession>A0A6I4P8P7</accession>
<sequence>MNRADRQLRHARARGVRAAAAERRSTERARSTRRVRGFLRAERLRLLAAAALAL</sequence>
<dbReference type="AlphaFoldDB" id="A0A6I4P8P7"/>